<gene>
    <name evidence="1" type="ORF">LITE_LOCUS8562</name>
</gene>
<reference evidence="1" key="1">
    <citation type="submission" date="2022-08" db="EMBL/GenBank/DDBJ databases">
        <authorList>
            <person name="Gutierrez-Valencia J."/>
        </authorList>
    </citation>
    <scope>NUCLEOTIDE SEQUENCE</scope>
</reference>
<dbReference type="Proteomes" id="UP001154282">
    <property type="component" value="Unassembled WGS sequence"/>
</dbReference>
<name>A0AAV0IBZ4_9ROSI</name>
<comment type="caution">
    <text evidence="1">The sequence shown here is derived from an EMBL/GenBank/DDBJ whole genome shotgun (WGS) entry which is preliminary data.</text>
</comment>
<keyword evidence="2" id="KW-1185">Reference proteome</keyword>
<proteinExistence type="predicted"/>
<organism evidence="1 2">
    <name type="scientific">Linum tenue</name>
    <dbReference type="NCBI Taxonomy" id="586396"/>
    <lineage>
        <taxon>Eukaryota</taxon>
        <taxon>Viridiplantae</taxon>
        <taxon>Streptophyta</taxon>
        <taxon>Embryophyta</taxon>
        <taxon>Tracheophyta</taxon>
        <taxon>Spermatophyta</taxon>
        <taxon>Magnoliopsida</taxon>
        <taxon>eudicotyledons</taxon>
        <taxon>Gunneridae</taxon>
        <taxon>Pentapetalae</taxon>
        <taxon>rosids</taxon>
        <taxon>fabids</taxon>
        <taxon>Malpighiales</taxon>
        <taxon>Linaceae</taxon>
        <taxon>Linum</taxon>
    </lineage>
</organism>
<accession>A0AAV0IBZ4</accession>
<dbReference type="AlphaFoldDB" id="A0AAV0IBZ4"/>
<protein>
    <submittedName>
        <fullName evidence="1">Uncharacterized protein</fullName>
    </submittedName>
</protein>
<dbReference type="EMBL" id="CAMGYJ010000003">
    <property type="protein sequence ID" value="CAI0395024.1"/>
    <property type="molecule type" value="Genomic_DNA"/>
</dbReference>
<evidence type="ECO:0000313" key="2">
    <source>
        <dbReference type="Proteomes" id="UP001154282"/>
    </source>
</evidence>
<feature type="non-terminal residue" evidence="1">
    <location>
        <position position="1"/>
    </location>
</feature>
<evidence type="ECO:0000313" key="1">
    <source>
        <dbReference type="EMBL" id="CAI0395024.1"/>
    </source>
</evidence>
<sequence length="57" mass="5945">VGDQPPEPQSGGDSASIHSPHVQFVAARMSFHAPQYAMQRNFVDGAVAAASIVVPGR</sequence>